<dbReference type="InterPro" id="IPR012902">
    <property type="entry name" value="N_methyl_site"/>
</dbReference>
<evidence type="ECO:0000256" key="1">
    <source>
        <dbReference type="SAM" id="Phobius"/>
    </source>
</evidence>
<accession>A0ABW8NDM1</accession>
<dbReference type="NCBIfam" id="TIGR02523">
    <property type="entry name" value="type_IV_pilV"/>
    <property type="match status" value="1"/>
</dbReference>
<keyword evidence="3" id="KW-1185">Reference proteome</keyword>
<organism evidence="2 3">
    <name type="scientific">Oceanobacter antarcticus</name>
    <dbReference type="NCBI Taxonomy" id="3133425"/>
    <lineage>
        <taxon>Bacteria</taxon>
        <taxon>Pseudomonadati</taxon>
        <taxon>Pseudomonadota</taxon>
        <taxon>Gammaproteobacteria</taxon>
        <taxon>Oceanospirillales</taxon>
        <taxon>Oceanospirillaceae</taxon>
        <taxon>Oceanobacter</taxon>
    </lineage>
</organism>
<protein>
    <submittedName>
        <fullName evidence="2">Type IV pilus modification protein PilV</fullName>
    </submittedName>
</protein>
<dbReference type="InterPro" id="IPR013362">
    <property type="entry name" value="Pilus_4_PilV"/>
</dbReference>
<evidence type="ECO:0000313" key="2">
    <source>
        <dbReference type="EMBL" id="MFK4751049.1"/>
    </source>
</evidence>
<dbReference type="Pfam" id="PF07963">
    <property type="entry name" value="N_methyl"/>
    <property type="match status" value="1"/>
</dbReference>
<keyword evidence="1" id="KW-0812">Transmembrane</keyword>
<evidence type="ECO:0000313" key="3">
    <source>
        <dbReference type="Proteomes" id="UP001620597"/>
    </source>
</evidence>
<name>A0ABW8NDM1_9GAMM</name>
<keyword evidence="1" id="KW-0472">Membrane</keyword>
<dbReference type="NCBIfam" id="TIGR02532">
    <property type="entry name" value="IV_pilin_GFxxxE"/>
    <property type="match status" value="1"/>
</dbReference>
<dbReference type="EMBL" id="JBBKTX010000001">
    <property type="protein sequence ID" value="MFK4751049.1"/>
    <property type="molecule type" value="Genomic_DNA"/>
</dbReference>
<comment type="caution">
    <text evidence="2">The sequence shown here is derived from an EMBL/GenBank/DDBJ whole genome shotgun (WGS) entry which is preliminary data.</text>
</comment>
<dbReference type="Proteomes" id="UP001620597">
    <property type="component" value="Unassembled WGS sequence"/>
</dbReference>
<dbReference type="RefSeq" id="WP_416204568.1">
    <property type="nucleotide sequence ID" value="NZ_JBBKTX010000001.1"/>
</dbReference>
<proteinExistence type="predicted"/>
<sequence length="168" mass="17991">MYPITHSAQTAKAPQGQSGFGLVEVLVSIVIVSIGLLGLAGLQTRALQENNAAYLRSQASILVYDMFERLRSNSKYAATNNYNTATATTATTTDDGLAATDLKDWQSEITRTLPSGKGVVSCSTNAITAVTMCDVTISWYDLSVTEDLDDDGDIEDDRTLSINMVAVL</sequence>
<keyword evidence="1" id="KW-1133">Transmembrane helix</keyword>
<gene>
    <name evidence="2" type="primary">pilV</name>
    <name evidence="2" type="ORF">WG929_01380</name>
</gene>
<reference evidence="2 3" key="1">
    <citation type="submission" date="2024-03" db="EMBL/GenBank/DDBJ databases">
        <title>High-quality draft genome sequence of Oceanobacter sp. wDCs-4.</title>
        <authorList>
            <person name="Dong C."/>
        </authorList>
    </citation>
    <scope>NUCLEOTIDE SEQUENCE [LARGE SCALE GENOMIC DNA]</scope>
    <source>
        <strain evidence="3">wDCs-4</strain>
    </source>
</reference>
<feature type="transmembrane region" description="Helical" evidence="1">
    <location>
        <begin position="20"/>
        <end position="42"/>
    </location>
</feature>